<proteinExistence type="predicted"/>
<organism evidence="1">
    <name type="scientific">Arundo donax</name>
    <name type="common">Giant reed</name>
    <name type="synonym">Donax arundinaceus</name>
    <dbReference type="NCBI Taxonomy" id="35708"/>
    <lineage>
        <taxon>Eukaryota</taxon>
        <taxon>Viridiplantae</taxon>
        <taxon>Streptophyta</taxon>
        <taxon>Embryophyta</taxon>
        <taxon>Tracheophyta</taxon>
        <taxon>Spermatophyta</taxon>
        <taxon>Magnoliopsida</taxon>
        <taxon>Liliopsida</taxon>
        <taxon>Poales</taxon>
        <taxon>Poaceae</taxon>
        <taxon>PACMAD clade</taxon>
        <taxon>Arundinoideae</taxon>
        <taxon>Arundineae</taxon>
        <taxon>Arundo</taxon>
    </lineage>
</organism>
<dbReference type="AlphaFoldDB" id="A0A0A8ZY66"/>
<reference evidence="1" key="2">
    <citation type="journal article" date="2015" name="Data Brief">
        <title>Shoot transcriptome of the giant reed, Arundo donax.</title>
        <authorList>
            <person name="Barrero R.A."/>
            <person name="Guerrero F.D."/>
            <person name="Moolhuijzen P."/>
            <person name="Goolsby J.A."/>
            <person name="Tidwell J."/>
            <person name="Bellgard S.E."/>
            <person name="Bellgard M.I."/>
        </authorList>
    </citation>
    <scope>NUCLEOTIDE SEQUENCE</scope>
    <source>
        <tissue evidence="1">Shoot tissue taken approximately 20 cm above the soil surface</tissue>
    </source>
</reference>
<sequence>MHIFQFIFWCNLVRQSLCC</sequence>
<protein>
    <submittedName>
        <fullName evidence="1">Uncharacterized protein</fullName>
    </submittedName>
</protein>
<evidence type="ECO:0000313" key="1">
    <source>
        <dbReference type="EMBL" id="JAD39732.1"/>
    </source>
</evidence>
<name>A0A0A8ZY66_ARUDO</name>
<dbReference type="EMBL" id="GBRH01258163">
    <property type="protein sequence ID" value="JAD39732.1"/>
    <property type="molecule type" value="Transcribed_RNA"/>
</dbReference>
<accession>A0A0A8ZY66</accession>
<reference evidence="1" key="1">
    <citation type="submission" date="2014-09" db="EMBL/GenBank/DDBJ databases">
        <authorList>
            <person name="Magalhaes I.L.F."/>
            <person name="Oliveira U."/>
            <person name="Santos F.R."/>
            <person name="Vidigal T.H.D.A."/>
            <person name="Brescovit A.D."/>
            <person name="Santos A.J."/>
        </authorList>
    </citation>
    <scope>NUCLEOTIDE SEQUENCE</scope>
    <source>
        <tissue evidence="1">Shoot tissue taken approximately 20 cm above the soil surface</tissue>
    </source>
</reference>